<proteinExistence type="predicted"/>
<evidence type="ECO:0000313" key="2">
    <source>
        <dbReference type="Proteomes" id="UP001064489"/>
    </source>
</evidence>
<keyword evidence="2" id="KW-1185">Reference proteome</keyword>
<comment type="caution">
    <text evidence="1">The sequence shown here is derived from an EMBL/GenBank/DDBJ whole genome shotgun (WGS) entry which is preliminary data.</text>
</comment>
<organism evidence="1 2">
    <name type="scientific">Acer negundo</name>
    <name type="common">Box elder</name>
    <dbReference type="NCBI Taxonomy" id="4023"/>
    <lineage>
        <taxon>Eukaryota</taxon>
        <taxon>Viridiplantae</taxon>
        <taxon>Streptophyta</taxon>
        <taxon>Embryophyta</taxon>
        <taxon>Tracheophyta</taxon>
        <taxon>Spermatophyta</taxon>
        <taxon>Magnoliopsida</taxon>
        <taxon>eudicotyledons</taxon>
        <taxon>Gunneridae</taxon>
        <taxon>Pentapetalae</taxon>
        <taxon>rosids</taxon>
        <taxon>malvids</taxon>
        <taxon>Sapindales</taxon>
        <taxon>Sapindaceae</taxon>
        <taxon>Hippocastanoideae</taxon>
        <taxon>Acereae</taxon>
        <taxon>Acer</taxon>
    </lineage>
</organism>
<reference evidence="1" key="2">
    <citation type="submission" date="2023-02" db="EMBL/GenBank/DDBJ databases">
        <authorList>
            <person name="Swenson N.G."/>
            <person name="Wegrzyn J.L."/>
            <person name="Mcevoy S.L."/>
        </authorList>
    </citation>
    <scope>NUCLEOTIDE SEQUENCE</scope>
    <source>
        <strain evidence="1">91603</strain>
        <tissue evidence="1">Leaf</tissue>
    </source>
</reference>
<accession>A0AAD5IWF0</accession>
<reference evidence="1" key="1">
    <citation type="journal article" date="2022" name="Plant J.">
        <title>Strategies of tolerance reflected in two North American maple genomes.</title>
        <authorList>
            <person name="McEvoy S.L."/>
            <person name="Sezen U.U."/>
            <person name="Trouern-Trend A."/>
            <person name="McMahon S.M."/>
            <person name="Schaberg P.G."/>
            <person name="Yang J."/>
            <person name="Wegrzyn J.L."/>
            <person name="Swenson N.G."/>
        </authorList>
    </citation>
    <scope>NUCLEOTIDE SEQUENCE</scope>
    <source>
        <strain evidence="1">91603</strain>
    </source>
</reference>
<dbReference type="AlphaFoldDB" id="A0AAD5IWF0"/>
<dbReference type="Proteomes" id="UP001064489">
    <property type="component" value="Chromosome 5"/>
</dbReference>
<name>A0AAD5IWF0_ACENE</name>
<protein>
    <submittedName>
        <fullName evidence="1">Uncharacterized protein</fullName>
    </submittedName>
</protein>
<sequence length="78" mass="8916">MNFFTKLPILSLAFHEIYQHNKTLFSPPAAIFVPSSSPVSLFLFSKILRANLTTASIFGFRFWIPPSLRFCFYGCFSS</sequence>
<evidence type="ECO:0000313" key="1">
    <source>
        <dbReference type="EMBL" id="KAI9178337.1"/>
    </source>
</evidence>
<gene>
    <name evidence="1" type="ORF">LWI28_025269</name>
</gene>
<dbReference type="EMBL" id="JAJSOW010000102">
    <property type="protein sequence ID" value="KAI9178337.1"/>
    <property type="molecule type" value="Genomic_DNA"/>
</dbReference>